<proteinExistence type="predicted"/>
<dbReference type="EMBL" id="CCKQ01013829">
    <property type="protein sequence ID" value="CDW85541.1"/>
    <property type="molecule type" value="Genomic_DNA"/>
</dbReference>
<gene>
    <name evidence="1" type="primary">Contig2982.g3189</name>
    <name evidence="1" type="ORF">STYLEM_14620</name>
</gene>
<organism evidence="1 2">
    <name type="scientific">Stylonychia lemnae</name>
    <name type="common">Ciliate</name>
    <dbReference type="NCBI Taxonomy" id="5949"/>
    <lineage>
        <taxon>Eukaryota</taxon>
        <taxon>Sar</taxon>
        <taxon>Alveolata</taxon>
        <taxon>Ciliophora</taxon>
        <taxon>Intramacronucleata</taxon>
        <taxon>Spirotrichea</taxon>
        <taxon>Stichotrichia</taxon>
        <taxon>Sporadotrichida</taxon>
        <taxon>Oxytrichidae</taxon>
        <taxon>Stylonychinae</taxon>
        <taxon>Stylonychia</taxon>
    </lineage>
</organism>
<accession>A0A078AU76</accession>
<dbReference type="Proteomes" id="UP000039865">
    <property type="component" value="Unassembled WGS sequence"/>
</dbReference>
<keyword evidence="2" id="KW-1185">Reference proteome</keyword>
<dbReference type="InParanoid" id="A0A078AU76"/>
<evidence type="ECO:0000313" key="1">
    <source>
        <dbReference type="EMBL" id="CDW85541.1"/>
    </source>
</evidence>
<protein>
    <submittedName>
        <fullName evidence="1">Uncharacterized protein</fullName>
    </submittedName>
</protein>
<evidence type="ECO:0000313" key="2">
    <source>
        <dbReference type="Proteomes" id="UP000039865"/>
    </source>
</evidence>
<name>A0A078AU76_STYLE</name>
<dbReference type="AlphaFoldDB" id="A0A078AU76"/>
<reference evidence="1 2" key="1">
    <citation type="submission" date="2014-06" db="EMBL/GenBank/DDBJ databases">
        <authorList>
            <person name="Swart Estienne"/>
        </authorList>
    </citation>
    <scope>NUCLEOTIDE SEQUENCE [LARGE SCALE GENOMIC DNA]</scope>
    <source>
        <strain evidence="1 2">130c</strain>
    </source>
</reference>
<sequence length="276" mass="32476">MQSIQNESNSQEGGVVEQINFRGPLCKCFKLFQIIKGLLLPSRQQSESQANTSSQIRWQFARDLLEEDSLPLLEFGDHPSLLILDKECYFSGICKQIFTDLKANLIVPNSISGILALKKLIIVHKDFEESQANNFKNDRLKTDIFVKMVKTFPSIKTLKQDLKQNKENPDKFLKQDWLLIKLILDFYETYYIFKNPTNFDMIQKRVLPLKLQIFKNLSDSDYDQIFKLQNTIKNDNCLMQDQDQNKIIAKEQYLREIEDKIMNYSKNNFKHNQFIL</sequence>